<keyword evidence="3" id="KW-1185">Reference proteome</keyword>
<evidence type="ECO:0000313" key="3">
    <source>
        <dbReference type="Proteomes" id="UP001154282"/>
    </source>
</evidence>
<comment type="similarity">
    <text evidence="1">Belongs to the ARG7 family.</text>
</comment>
<proteinExistence type="inferred from homology"/>
<protein>
    <submittedName>
        <fullName evidence="2">Uncharacterized protein</fullName>
    </submittedName>
</protein>
<gene>
    <name evidence="2" type="ORF">LITE_LOCUS25772</name>
</gene>
<dbReference type="Proteomes" id="UP001154282">
    <property type="component" value="Unassembled WGS sequence"/>
</dbReference>
<dbReference type="PANTHER" id="PTHR31929">
    <property type="entry name" value="SAUR-LIKE AUXIN-RESPONSIVE PROTEIN FAMILY-RELATED"/>
    <property type="match status" value="1"/>
</dbReference>
<dbReference type="GO" id="GO:0009733">
    <property type="term" value="P:response to auxin"/>
    <property type="evidence" value="ECO:0007669"/>
    <property type="project" value="InterPro"/>
</dbReference>
<dbReference type="InterPro" id="IPR003676">
    <property type="entry name" value="SAUR_fam"/>
</dbReference>
<reference evidence="2" key="1">
    <citation type="submission" date="2022-08" db="EMBL/GenBank/DDBJ databases">
        <authorList>
            <person name="Gutierrez-Valencia J."/>
        </authorList>
    </citation>
    <scope>NUCLEOTIDE SEQUENCE</scope>
</reference>
<evidence type="ECO:0000256" key="1">
    <source>
        <dbReference type="ARBA" id="ARBA00006974"/>
    </source>
</evidence>
<comment type="caution">
    <text evidence="2">The sequence shown here is derived from an EMBL/GenBank/DDBJ whole genome shotgun (WGS) entry which is preliminary data.</text>
</comment>
<organism evidence="2 3">
    <name type="scientific">Linum tenue</name>
    <dbReference type="NCBI Taxonomy" id="586396"/>
    <lineage>
        <taxon>Eukaryota</taxon>
        <taxon>Viridiplantae</taxon>
        <taxon>Streptophyta</taxon>
        <taxon>Embryophyta</taxon>
        <taxon>Tracheophyta</taxon>
        <taxon>Spermatophyta</taxon>
        <taxon>Magnoliopsida</taxon>
        <taxon>eudicotyledons</taxon>
        <taxon>Gunneridae</taxon>
        <taxon>Pentapetalae</taxon>
        <taxon>rosids</taxon>
        <taxon>fabids</taxon>
        <taxon>Malpighiales</taxon>
        <taxon>Linaceae</taxon>
        <taxon>Linum</taxon>
    </lineage>
</organism>
<dbReference type="Pfam" id="PF02519">
    <property type="entry name" value="Auxin_inducible"/>
    <property type="match status" value="1"/>
</dbReference>
<evidence type="ECO:0000313" key="2">
    <source>
        <dbReference type="EMBL" id="CAI0438326.1"/>
    </source>
</evidence>
<accession>A0AAV0LXQ3</accession>
<dbReference type="EMBL" id="CAMGYJ010000006">
    <property type="protein sequence ID" value="CAI0438326.1"/>
    <property type="molecule type" value="Genomic_DNA"/>
</dbReference>
<sequence length="56" mass="6481">MMMKRFVVPISYLSHPTFQDLLRKAEEEFGFDHPMGGLTIPCREDAFIDLLASHLQ</sequence>
<dbReference type="AlphaFoldDB" id="A0AAV0LXQ3"/>
<name>A0AAV0LXQ3_9ROSI</name>